<feature type="compositionally biased region" description="Basic and acidic residues" evidence="1">
    <location>
        <begin position="50"/>
        <end position="60"/>
    </location>
</feature>
<keyword evidence="2" id="KW-0489">Methyltransferase</keyword>
<keyword evidence="2" id="KW-0808">Transferase</keyword>
<name>A0A1L7X052_9HELO</name>
<dbReference type="CDD" id="cd02440">
    <property type="entry name" value="AdoMet_MTases"/>
    <property type="match status" value="1"/>
</dbReference>
<sequence>MSSDQQGRVDPEVAKVGSLSSPGPALLGTATTASESNDNSERTLQGEAPVELKESHHDTADNANLRPDSSAETVSLDQAGLHGEEGLATERQQQEIASISAPSTVALSVDTSTDGDIDRDSDNDSAIGDTSIYVYQFAEEHGRTYHRYREGKYYLPNDEIEQDRLDLQHHLFRLTLDGALFSAPIENIPGGLHNVLDIATGTGIWAVEFADQFPSAKVIGTDLSPIQPEFVPANCFFEVNDAEDPWMFSHKFDYIHGRALGSCFKSHLEVIQSAFSFLRPGGYLELQDFIIPVHRCIDDTVHGSHFERWNNLMLAATAALGKDWSRASLYKEYLQQVGFVDVVEMRYNWPVGRWARGKKEKMLGMWYKENFLSGLQGFTLAVLTRGLGMSVTEVEALLAGVRNDIHSNMFHMYLPMYVPTTFSQTFQC</sequence>
<dbReference type="SUPFAM" id="SSF53335">
    <property type="entry name" value="S-adenosyl-L-methionine-dependent methyltransferases"/>
    <property type="match status" value="1"/>
</dbReference>
<evidence type="ECO:0000256" key="1">
    <source>
        <dbReference type="SAM" id="MobiDB-lite"/>
    </source>
</evidence>
<reference evidence="2 3" key="1">
    <citation type="submission" date="2016-03" db="EMBL/GenBank/DDBJ databases">
        <authorList>
            <person name="Ploux O."/>
        </authorList>
    </citation>
    <scope>NUCLEOTIDE SEQUENCE [LARGE SCALE GENOMIC DNA]</scope>
    <source>
        <strain evidence="2 3">UAMH 11012</strain>
    </source>
</reference>
<dbReference type="Proteomes" id="UP000184330">
    <property type="component" value="Unassembled WGS sequence"/>
</dbReference>
<protein>
    <submittedName>
        <fullName evidence="2">Related to methyltransferase</fullName>
    </submittedName>
</protein>
<evidence type="ECO:0000313" key="3">
    <source>
        <dbReference type="Proteomes" id="UP000184330"/>
    </source>
</evidence>
<dbReference type="Pfam" id="PF13489">
    <property type="entry name" value="Methyltransf_23"/>
    <property type="match status" value="1"/>
</dbReference>
<feature type="region of interest" description="Disordered" evidence="1">
    <location>
        <begin position="1"/>
        <end position="75"/>
    </location>
</feature>
<proteinExistence type="predicted"/>
<dbReference type="GO" id="GO:0032259">
    <property type="term" value="P:methylation"/>
    <property type="evidence" value="ECO:0007669"/>
    <property type="project" value="UniProtKB-KW"/>
</dbReference>
<dbReference type="GO" id="GO:0008168">
    <property type="term" value="F:methyltransferase activity"/>
    <property type="evidence" value="ECO:0007669"/>
    <property type="project" value="UniProtKB-KW"/>
</dbReference>
<dbReference type="OrthoDB" id="2013972at2759"/>
<dbReference type="AlphaFoldDB" id="A0A1L7X052"/>
<dbReference type="Gene3D" id="3.40.50.150">
    <property type="entry name" value="Vaccinia Virus protein VP39"/>
    <property type="match status" value="1"/>
</dbReference>
<dbReference type="EMBL" id="FJOG01000012">
    <property type="protein sequence ID" value="CZR58394.1"/>
    <property type="molecule type" value="Genomic_DNA"/>
</dbReference>
<dbReference type="STRING" id="576137.A0A1L7X052"/>
<dbReference type="InterPro" id="IPR029063">
    <property type="entry name" value="SAM-dependent_MTases_sf"/>
</dbReference>
<keyword evidence="3" id="KW-1185">Reference proteome</keyword>
<dbReference type="PANTHER" id="PTHR43591">
    <property type="entry name" value="METHYLTRANSFERASE"/>
    <property type="match status" value="1"/>
</dbReference>
<evidence type="ECO:0000313" key="2">
    <source>
        <dbReference type="EMBL" id="CZR58394.1"/>
    </source>
</evidence>
<organism evidence="2 3">
    <name type="scientific">Phialocephala subalpina</name>
    <dbReference type="NCBI Taxonomy" id="576137"/>
    <lineage>
        <taxon>Eukaryota</taxon>
        <taxon>Fungi</taxon>
        <taxon>Dikarya</taxon>
        <taxon>Ascomycota</taxon>
        <taxon>Pezizomycotina</taxon>
        <taxon>Leotiomycetes</taxon>
        <taxon>Helotiales</taxon>
        <taxon>Mollisiaceae</taxon>
        <taxon>Phialocephala</taxon>
        <taxon>Phialocephala fortinii species complex</taxon>
    </lineage>
</organism>
<gene>
    <name evidence="2" type="ORF">PAC_08286</name>
</gene>
<accession>A0A1L7X052</accession>
<feature type="region of interest" description="Disordered" evidence="1">
    <location>
        <begin position="97"/>
        <end position="124"/>
    </location>
</feature>
<dbReference type="PANTHER" id="PTHR43591:SF102">
    <property type="entry name" value="S-ADENOSYL-L-METHIONINE-DEPENDENT METHYLTRANSFERASE"/>
    <property type="match status" value="1"/>
</dbReference>
<feature type="compositionally biased region" description="Polar residues" evidence="1">
    <location>
        <begin position="97"/>
        <end position="106"/>
    </location>
</feature>